<dbReference type="OrthoDB" id="3063894at2759"/>
<dbReference type="AlphaFoldDB" id="A0A8H6ZB42"/>
<proteinExistence type="predicted"/>
<feature type="transmembrane region" description="Helical" evidence="2">
    <location>
        <begin position="167"/>
        <end position="189"/>
    </location>
</feature>
<keyword evidence="4" id="KW-1185">Reference proteome</keyword>
<feature type="transmembrane region" description="Helical" evidence="2">
    <location>
        <begin position="98"/>
        <end position="118"/>
    </location>
</feature>
<feature type="transmembrane region" description="Helical" evidence="2">
    <location>
        <begin position="201"/>
        <end position="219"/>
    </location>
</feature>
<comment type="caution">
    <text evidence="3">The sequence shown here is derived from an EMBL/GenBank/DDBJ whole genome shotgun (WGS) entry which is preliminary data.</text>
</comment>
<gene>
    <name evidence="3" type="ORF">MVEN_00105300</name>
</gene>
<evidence type="ECO:0000256" key="2">
    <source>
        <dbReference type="SAM" id="Phobius"/>
    </source>
</evidence>
<dbReference type="Proteomes" id="UP000620124">
    <property type="component" value="Unassembled WGS sequence"/>
</dbReference>
<evidence type="ECO:0000256" key="1">
    <source>
        <dbReference type="SAM" id="MobiDB-lite"/>
    </source>
</evidence>
<keyword evidence="2" id="KW-0812">Transmembrane</keyword>
<feature type="region of interest" description="Disordered" evidence="1">
    <location>
        <begin position="224"/>
        <end position="246"/>
    </location>
</feature>
<feature type="transmembrane region" description="Helical" evidence="2">
    <location>
        <begin position="124"/>
        <end position="146"/>
    </location>
</feature>
<accession>A0A8H6ZB42</accession>
<sequence length="246" mass="26627">MPFCSSETDAIQAQALRAIVSTNSAFQLFEDPEMPTLFGMMRSAAPAIMPWGKVVGNRLLNEAANTVEERLSAILTGQNLDSVADGWKSLIKDSITEFALISITSPIPLIMGISGLMGFADLRIAYGLTIATNPVLITLITGRIMWTRRAASFADLDKTLREHYTRAMGMVLKSGAIYCIGVIAVIATINDRTAYNIEWGALGQLMNIIPMFSPAYVGLKNTGDRSPTHSTCQTSSNQDSNSRVSV</sequence>
<name>A0A8H6ZB42_9AGAR</name>
<organism evidence="3 4">
    <name type="scientific">Mycena venus</name>
    <dbReference type="NCBI Taxonomy" id="2733690"/>
    <lineage>
        <taxon>Eukaryota</taxon>
        <taxon>Fungi</taxon>
        <taxon>Dikarya</taxon>
        <taxon>Basidiomycota</taxon>
        <taxon>Agaricomycotina</taxon>
        <taxon>Agaricomycetes</taxon>
        <taxon>Agaricomycetidae</taxon>
        <taxon>Agaricales</taxon>
        <taxon>Marasmiineae</taxon>
        <taxon>Mycenaceae</taxon>
        <taxon>Mycena</taxon>
    </lineage>
</organism>
<keyword evidence="2" id="KW-0472">Membrane</keyword>
<keyword evidence="2" id="KW-1133">Transmembrane helix</keyword>
<protein>
    <submittedName>
        <fullName evidence="3">DUF659 domain-containing protein</fullName>
    </submittedName>
</protein>
<dbReference type="EMBL" id="JACAZI010000001">
    <property type="protein sequence ID" value="KAF7372440.1"/>
    <property type="molecule type" value="Genomic_DNA"/>
</dbReference>
<evidence type="ECO:0000313" key="3">
    <source>
        <dbReference type="EMBL" id="KAF7372440.1"/>
    </source>
</evidence>
<evidence type="ECO:0000313" key="4">
    <source>
        <dbReference type="Proteomes" id="UP000620124"/>
    </source>
</evidence>
<feature type="compositionally biased region" description="Polar residues" evidence="1">
    <location>
        <begin position="228"/>
        <end position="246"/>
    </location>
</feature>
<reference evidence="3" key="1">
    <citation type="submission" date="2020-05" db="EMBL/GenBank/DDBJ databases">
        <title>Mycena genomes resolve the evolution of fungal bioluminescence.</title>
        <authorList>
            <person name="Tsai I.J."/>
        </authorList>
    </citation>
    <scope>NUCLEOTIDE SEQUENCE</scope>
    <source>
        <strain evidence="3">CCC161011</strain>
    </source>
</reference>